<proteinExistence type="inferred from homology"/>
<organism evidence="5 6">
    <name type="scientific">Microdochium trichocladiopsis</name>
    <dbReference type="NCBI Taxonomy" id="1682393"/>
    <lineage>
        <taxon>Eukaryota</taxon>
        <taxon>Fungi</taxon>
        <taxon>Dikarya</taxon>
        <taxon>Ascomycota</taxon>
        <taxon>Pezizomycotina</taxon>
        <taxon>Sordariomycetes</taxon>
        <taxon>Xylariomycetidae</taxon>
        <taxon>Xylariales</taxon>
        <taxon>Microdochiaceae</taxon>
        <taxon>Microdochium</taxon>
    </lineage>
</organism>
<dbReference type="Proteomes" id="UP000756346">
    <property type="component" value="Unassembled WGS sequence"/>
</dbReference>
<dbReference type="PROSITE" id="PS00061">
    <property type="entry name" value="ADH_SHORT"/>
    <property type="match status" value="1"/>
</dbReference>
<keyword evidence="2" id="KW-0521">NADP</keyword>
<dbReference type="RefSeq" id="XP_046008183.1">
    <property type="nucleotide sequence ID" value="XM_046159318.1"/>
</dbReference>
<keyword evidence="6" id="KW-1185">Reference proteome</keyword>
<dbReference type="InterPro" id="IPR036291">
    <property type="entry name" value="NAD(P)-bd_dom_sf"/>
</dbReference>
<dbReference type="EMBL" id="JAGTJQ010000009">
    <property type="protein sequence ID" value="KAH7024635.1"/>
    <property type="molecule type" value="Genomic_DNA"/>
</dbReference>
<dbReference type="GeneID" id="70188864"/>
<keyword evidence="3" id="KW-0560">Oxidoreductase</keyword>
<dbReference type="InterPro" id="IPR002347">
    <property type="entry name" value="SDR_fam"/>
</dbReference>
<evidence type="ECO:0000256" key="4">
    <source>
        <dbReference type="RuleBase" id="RU000363"/>
    </source>
</evidence>
<dbReference type="Gene3D" id="3.40.50.720">
    <property type="entry name" value="NAD(P)-binding Rossmann-like Domain"/>
    <property type="match status" value="1"/>
</dbReference>
<accession>A0A9P8XXZ5</accession>
<comment type="similarity">
    <text evidence="1 4">Belongs to the short-chain dehydrogenases/reductases (SDR) family.</text>
</comment>
<dbReference type="Pfam" id="PF00106">
    <property type="entry name" value="adh_short"/>
    <property type="match status" value="1"/>
</dbReference>
<name>A0A9P8XXZ5_9PEZI</name>
<evidence type="ECO:0000256" key="3">
    <source>
        <dbReference type="ARBA" id="ARBA00023002"/>
    </source>
</evidence>
<dbReference type="GO" id="GO:0016616">
    <property type="term" value="F:oxidoreductase activity, acting on the CH-OH group of donors, NAD or NADP as acceptor"/>
    <property type="evidence" value="ECO:0007669"/>
    <property type="project" value="TreeGrafter"/>
</dbReference>
<sequence length="380" mass="40798">MTIPSFLAGALLASTTYYPDHVHALLAKLPAALLARLHLVGDDVSTLRFVLKVVLALDLLRTANRILNRTATNHWRITAQPGWHWPNEVAVVTGGCSGIGQKLAYGLLERGATVIVLDIQDMPAEMRARAESLRPSTTFASASKTPSPQRLFYYKCDITSPESVQAAAAAIAAEPGIRGSGPSILINNAGVSHELPILTVPLTQVQRIFQVNTVSHWTLAQAFVPAMVAANKGHIVTIASLASYVALPYGGAYAATKAAALAFHEALSCELKHIHASPGVVCTVVHPNFVDTPLTEGFADKLQHGGLPRMLTSQQVSDAVLEQVVQRRKGGQVFVPSSAWYLSMLRAWPNWVQEVIRDTLGKGTAKQFGRVTAADLAAQR</sequence>
<dbReference type="PANTHER" id="PTHR24322">
    <property type="entry name" value="PKSB"/>
    <property type="match status" value="1"/>
</dbReference>
<evidence type="ECO:0000313" key="5">
    <source>
        <dbReference type="EMBL" id="KAH7024635.1"/>
    </source>
</evidence>
<dbReference type="AlphaFoldDB" id="A0A9P8XXZ5"/>
<comment type="caution">
    <text evidence="5">The sequence shown here is derived from an EMBL/GenBank/DDBJ whole genome shotgun (WGS) entry which is preliminary data.</text>
</comment>
<protein>
    <submittedName>
        <fullName evidence="5">Uncharacterized protein</fullName>
    </submittedName>
</protein>
<evidence type="ECO:0000313" key="6">
    <source>
        <dbReference type="Proteomes" id="UP000756346"/>
    </source>
</evidence>
<dbReference type="OrthoDB" id="10253736at2759"/>
<reference evidence="5" key="1">
    <citation type="journal article" date="2021" name="Nat. Commun.">
        <title>Genetic determinants of endophytism in the Arabidopsis root mycobiome.</title>
        <authorList>
            <person name="Mesny F."/>
            <person name="Miyauchi S."/>
            <person name="Thiergart T."/>
            <person name="Pickel B."/>
            <person name="Atanasova L."/>
            <person name="Karlsson M."/>
            <person name="Huettel B."/>
            <person name="Barry K.W."/>
            <person name="Haridas S."/>
            <person name="Chen C."/>
            <person name="Bauer D."/>
            <person name="Andreopoulos W."/>
            <person name="Pangilinan J."/>
            <person name="LaButti K."/>
            <person name="Riley R."/>
            <person name="Lipzen A."/>
            <person name="Clum A."/>
            <person name="Drula E."/>
            <person name="Henrissat B."/>
            <person name="Kohler A."/>
            <person name="Grigoriev I.V."/>
            <person name="Martin F.M."/>
            <person name="Hacquard S."/>
        </authorList>
    </citation>
    <scope>NUCLEOTIDE SEQUENCE</scope>
    <source>
        <strain evidence="5">MPI-CAGE-CH-0230</strain>
    </source>
</reference>
<dbReference type="PRINTS" id="PR00080">
    <property type="entry name" value="SDRFAMILY"/>
</dbReference>
<dbReference type="InterPro" id="IPR020904">
    <property type="entry name" value="Sc_DH/Rdtase_CS"/>
</dbReference>
<dbReference type="PANTHER" id="PTHR24322:SF736">
    <property type="entry name" value="RETINOL DEHYDROGENASE 10"/>
    <property type="match status" value="1"/>
</dbReference>
<dbReference type="SUPFAM" id="SSF51735">
    <property type="entry name" value="NAD(P)-binding Rossmann-fold domains"/>
    <property type="match status" value="1"/>
</dbReference>
<evidence type="ECO:0000256" key="1">
    <source>
        <dbReference type="ARBA" id="ARBA00006484"/>
    </source>
</evidence>
<gene>
    <name evidence="5" type="ORF">B0I36DRAFT_366564</name>
</gene>
<evidence type="ECO:0000256" key="2">
    <source>
        <dbReference type="ARBA" id="ARBA00022857"/>
    </source>
</evidence>
<dbReference type="PRINTS" id="PR00081">
    <property type="entry name" value="GDHRDH"/>
</dbReference>